<gene>
    <name evidence="7" type="ORF">SAMN06295912_10216</name>
</gene>
<feature type="transmembrane region" description="Helical" evidence="5">
    <location>
        <begin position="73"/>
        <end position="93"/>
    </location>
</feature>
<dbReference type="GO" id="GO:0012505">
    <property type="term" value="C:endomembrane system"/>
    <property type="evidence" value="ECO:0007669"/>
    <property type="project" value="UniProtKB-SubCell"/>
</dbReference>
<feature type="transmembrane region" description="Helical" evidence="5">
    <location>
        <begin position="105"/>
        <end position="128"/>
    </location>
</feature>
<keyword evidence="4 5" id="KW-0472">Membrane</keyword>
<keyword evidence="3 5" id="KW-1133">Transmembrane helix</keyword>
<comment type="subcellular location">
    <subcellularLocation>
        <location evidence="1">Endomembrane system</location>
        <topology evidence="1">Multi-pass membrane protein</topology>
    </subcellularLocation>
</comment>
<protein>
    <submittedName>
        <fullName evidence="7">Putative membrane protein</fullName>
    </submittedName>
</protein>
<sequence length="132" mass="14158">MASEQASDTGGNHILPSDLGTMRTIMAADRTLMAWVRTALSMQSFGFTIYKFLEGVAASQSAAHSDGPQRAGLFLTAMGMAALVLGTISYWTTLRDLRRTEEFRLGRPALMMAAIMAAAGIALFIAIANRLV</sequence>
<keyword evidence="2 5" id="KW-0812">Transmembrane</keyword>
<evidence type="ECO:0000313" key="8">
    <source>
        <dbReference type="Proteomes" id="UP000198281"/>
    </source>
</evidence>
<dbReference type="AlphaFoldDB" id="A0A239C7L1"/>
<dbReference type="OrthoDB" id="582337at2"/>
<evidence type="ECO:0000256" key="3">
    <source>
        <dbReference type="ARBA" id="ARBA00022989"/>
    </source>
</evidence>
<reference evidence="8" key="1">
    <citation type="submission" date="2017-06" db="EMBL/GenBank/DDBJ databases">
        <authorList>
            <person name="Varghese N."/>
            <person name="Submissions S."/>
        </authorList>
    </citation>
    <scope>NUCLEOTIDE SEQUENCE [LARGE SCALE GENOMIC DNA]</scope>
    <source>
        <strain evidence="8">LNB2</strain>
    </source>
</reference>
<proteinExistence type="predicted"/>
<evidence type="ECO:0000259" key="6">
    <source>
        <dbReference type="Pfam" id="PF02656"/>
    </source>
</evidence>
<dbReference type="RefSeq" id="WP_089218038.1">
    <property type="nucleotide sequence ID" value="NZ_FZOS01000002.1"/>
</dbReference>
<evidence type="ECO:0000256" key="5">
    <source>
        <dbReference type="SAM" id="Phobius"/>
    </source>
</evidence>
<feature type="domain" description="DUF202" evidence="6">
    <location>
        <begin position="23"/>
        <end position="95"/>
    </location>
</feature>
<evidence type="ECO:0000256" key="4">
    <source>
        <dbReference type="ARBA" id="ARBA00023136"/>
    </source>
</evidence>
<evidence type="ECO:0000313" key="7">
    <source>
        <dbReference type="EMBL" id="SNS15373.1"/>
    </source>
</evidence>
<evidence type="ECO:0000256" key="1">
    <source>
        <dbReference type="ARBA" id="ARBA00004127"/>
    </source>
</evidence>
<dbReference type="InterPro" id="IPR003807">
    <property type="entry name" value="DUF202"/>
</dbReference>
<dbReference type="Pfam" id="PF02656">
    <property type="entry name" value="DUF202"/>
    <property type="match status" value="1"/>
</dbReference>
<name>A0A239C7L1_9SPHN</name>
<accession>A0A239C7L1</accession>
<evidence type="ECO:0000256" key="2">
    <source>
        <dbReference type="ARBA" id="ARBA00022692"/>
    </source>
</evidence>
<organism evidence="7 8">
    <name type="scientific">Edaphosphingomonas laterariae</name>
    <dbReference type="NCBI Taxonomy" id="861865"/>
    <lineage>
        <taxon>Bacteria</taxon>
        <taxon>Pseudomonadati</taxon>
        <taxon>Pseudomonadota</taxon>
        <taxon>Alphaproteobacteria</taxon>
        <taxon>Sphingomonadales</taxon>
        <taxon>Rhizorhabdaceae</taxon>
        <taxon>Edaphosphingomonas</taxon>
    </lineage>
</organism>
<dbReference type="Proteomes" id="UP000198281">
    <property type="component" value="Unassembled WGS sequence"/>
</dbReference>
<dbReference type="EMBL" id="FZOS01000002">
    <property type="protein sequence ID" value="SNS15373.1"/>
    <property type="molecule type" value="Genomic_DNA"/>
</dbReference>
<keyword evidence="8" id="KW-1185">Reference proteome</keyword>